<gene>
    <name evidence="1" type="ORF">UFOVP318_32</name>
</gene>
<proteinExistence type="predicted"/>
<name>A0A6J5M0D0_9CAUD</name>
<protein>
    <submittedName>
        <fullName evidence="1">Uncharacterized protein</fullName>
    </submittedName>
</protein>
<evidence type="ECO:0000313" key="1">
    <source>
        <dbReference type="EMBL" id="CAB4137449.1"/>
    </source>
</evidence>
<reference evidence="1" key="1">
    <citation type="submission" date="2020-04" db="EMBL/GenBank/DDBJ databases">
        <authorList>
            <person name="Chiriac C."/>
            <person name="Salcher M."/>
            <person name="Ghai R."/>
            <person name="Kavagutti S V."/>
        </authorList>
    </citation>
    <scope>NUCLEOTIDE SEQUENCE</scope>
</reference>
<sequence length="53" mass="6044">MTIDEAIEILELHNQWRRGADIPMQNPSRIGMAIDLVIMELKNLKAAKAEKNI</sequence>
<dbReference type="EMBL" id="LR796337">
    <property type="protein sequence ID" value="CAB4137449.1"/>
    <property type="molecule type" value="Genomic_DNA"/>
</dbReference>
<accession>A0A6J5M0D0</accession>
<organism evidence="1">
    <name type="scientific">uncultured Caudovirales phage</name>
    <dbReference type="NCBI Taxonomy" id="2100421"/>
    <lineage>
        <taxon>Viruses</taxon>
        <taxon>Duplodnaviria</taxon>
        <taxon>Heunggongvirae</taxon>
        <taxon>Uroviricota</taxon>
        <taxon>Caudoviricetes</taxon>
        <taxon>Peduoviridae</taxon>
        <taxon>Maltschvirus</taxon>
        <taxon>Maltschvirus maltsch</taxon>
    </lineage>
</organism>